<protein>
    <submittedName>
        <fullName evidence="1">DUF2332 family protein</fullName>
    </submittedName>
</protein>
<proteinExistence type="predicted"/>
<reference evidence="1" key="1">
    <citation type="submission" date="2019-11" db="EMBL/GenBank/DDBJ databases">
        <title>Genomic insights into an expanded diversity of filamentous marine cyanobacteria reveals the extraordinary biosynthetic potential of Moorea and Okeania.</title>
        <authorList>
            <person name="Ferreira Leao T."/>
            <person name="Wang M."/>
            <person name="Moss N."/>
            <person name="Da Silva R."/>
            <person name="Sanders J."/>
            <person name="Nurk S."/>
            <person name="Gurevich A."/>
            <person name="Humphrey G."/>
            <person name="Reher R."/>
            <person name="Zhu Q."/>
            <person name="Belda-Ferre P."/>
            <person name="Glukhov E."/>
            <person name="Rex R."/>
            <person name="Dorrestein P.C."/>
            <person name="Knight R."/>
            <person name="Pevzner P."/>
            <person name="Gerwick W.H."/>
            <person name="Gerwick L."/>
        </authorList>
    </citation>
    <scope>NUCLEOTIDE SEQUENCE</scope>
    <source>
        <strain evidence="1">SIO1C4</strain>
    </source>
</reference>
<dbReference type="EMBL" id="JAAHFQ010001197">
    <property type="protein sequence ID" value="NER32353.1"/>
    <property type="molecule type" value="Genomic_DNA"/>
</dbReference>
<accession>A0A6B3NKJ6</accession>
<evidence type="ECO:0000313" key="1">
    <source>
        <dbReference type="EMBL" id="NER32353.1"/>
    </source>
</evidence>
<dbReference type="Pfam" id="PF10094">
    <property type="entry name" value="DUF2332"/>
    <property type="match status" value="1"/>
</dbReference>
<sequence length="105" mass="11719">MSDFMTELHRRFQKQAEFSQGYSPLYARLFGLLAEWTAVSHHPVTRWLAEVGADRQPFDVPLLLLAGFHRELLTAPQGLALANYYPSIGGTLSPEHPDLPAALMA</sequence>
<dbReference type="AlphaFoldDB" id="A0A6B3NKJ6"/>
<dbReference type="InterPro" id="IPR011200">
    <property type="entry name" value="UCP012608"/>
</dbReference>
<organism evidence="1">
    <name type="scientific">Symploca sp. SIO1C4</name>
    <dbReference type="NCBI Taxonomy" id="2607765"/>
    <lineage>
        <taxon>Bacteria</taxon>
        <taxon>Bacillati</taxon>
        <taxon>Cyanobacteriota</taxon>
        <taxon>Cyanophyceae</taxon>
        <taxon>Coleofasciculales</taxon>
        <taxon>Coleofasciculaceae</taxon>
        <taxon>Symploca</taxon>
    </lineage>
</organism>
<comment type="caution">
    <text evidence="1">The sequence shown here is derived from an EMBL/GenBank/DDBJ whole genome shotgun (WGS) entry which is preliminary data.</text>
</comment>
<gene>
    <name evidence="1" type="ORF">F6J89_33350</name>
</gene>
<name>A0A6B3NKJ6_9CYAN</name>
<feature type="non-terminal residue" evidence="1">
    <location>
        <position position="105"/>
    </location>
</feature>